<protein>
    <submittedName>
        <fullName evidence="2">Uncharacterized protein</fullName>
    </submittedName>
</protein>
<dbReference type="EMBL" id="SJPT01000009">
    <property type="protein sequence ID" value="TWU20300.1"/>
    <property type="molecule type" value="Genomic_DNA"/>
</dbReference>
<reference evidence="2 3" key="1">
    <citation type="submission" date="2019-02" db="EMBL/GenBank/DDBJ databases">
        <title>Deep-cultivation of Planctomycetes and their phenomic and genomic characterization uncovers novel biology.</title>
        <authorList>
            <person name="Wiegand S."/>
            <person name="Jogler M."/>
            <person name="Boedeker C."/>
            <person name="Pinto D."/>
            <person name="Vollmers J."/>
            <person name="Rivas-Marin E."/>
            <person name="Kohn T."/>
            <person name="Peeters S.H."/>
            <person name="Heuer A."/>
            <person name="Rast P."/>
            <person name="Oberbeckmann S."/>
            <person name="Bunk B."/>
            <person name="Jeske O."/>
            <person name="Meyerdierks A."/>
            <person name="Storesund J.E."/>
            <person name="Kallscheuer N."/>
            <person name="Luecker S."/>
            <person name="Lage O.M."/>
            <person name="Pohl T."/>
            <person name="Merkel B.J."/>
            <person name="Hornburger P."/>
            <person name="Mueller R.-W."/>
            <person name="Bruemmer F."/>
            <person name="Labrenz M."/>
            <person name="Spormann A.M."/>
            <person name="Op Den Camp H."/>
            <person name="Overmann J."/>
            <person name="Amann R."/>
            <person name="Jetten M.S.M."/>
            <person name="Mascher T."/>
            <person name="Medema M.H."/>
            <person name="Devos D.P."/>
            <person name="Kaster A.-K."/>
            <person name="Ovreas L."/>
            <person name="Rohde M."/>
            <person name="Galperin M.Y."/>
            <person name="Jogler C."/>
        </authorList>
    </citation>
    <scope>NUCLEOTIDE SEQUENCE [LARGE SCALE GENOMIC DNA]</scope>
    <source>
        <strain evidence="2 3">Pla52o</strain>
    </source>
</reference>
<feature type="transmembrane region" description="Helical" evidence="1">
    <location>
        <begin position="117"/>
        <end position="146"/>
    </location>
</feature>
<evidence type="ECO:0000313" key="2">
    <source>
        <dbReference type="EMBL" id="TWU20300.1"/>
    </source>
</evidence>
<sequence length="165" mass="17390">MVFLGVCIYALACVVTAFALAFFIDGTLPSSTPFGPESLGFNGIMIGMAMMPEHFFLVPHMAGSQETDGNPNLIPFRYGFSPASCVFMSAAAIGILQSIVVFFLWRTATTATQFDIANSLCGIVTFALVVLDGVLLASVSANALALESHGDGKPVRRRKNGSTAS</sequence>
<evidence type="ECO:0000313" key="3">
    <source>
        <dbReference type="Proteomes" id="UP000316304"/>
    </source>
</evidence>
<dbReference type="RefSeq" id="WP_146596796.1">
    <property type="nucleotide sequence ID" value="NZ_SJPT01000009.1"/>
</dbReference>
<name>A0A5C6C6P0_9BACT</name>
<organism evidence="2 3">
    <name type="scientific">Novipirellula galeiformis</name>
    <dbReference type="NCBI Taxonomy" id="2528004"/>
    <lineage>
        <taxon>Bacteria</taxon>
        <taxon>Pseudomonadati</taxon>
        <taxon>Planctomycetota</taxon>
        <taxon>Planctomycetia</taxon>
        <taxon>Pirellulales</taxon>
        <taxon>Pirellulaceae</taxon>
        <taxon>Novipirellula</taxon>
    </lineage>
</organism>
<dbReference type="Proteomes" id="UP000316304">
    <property type="component" value="Unassembled WGS sequence"/>
</dbReference>
<proteinExistence type="predicted"/>
<comment type="caution">
    <text evidence="2">The sequence shown here is derived from an EMBL/GenBank/DDBJ whole genome shotgun (WGS) entry which is preliminary data.</text>
</comment>
<keyword evidence="1" id="KW-1133">Transmembrane helix</keyword>
<gene>
    <name evidence="2" type="ORF">Pla52o_48190</name>
</gene>
<evidence type="ECO:0000256" key="1">
    <source>
        <dbReference type="SAM" id="Phobius"/>
    </source>
</evidence>
<keyword evidence="1" id="KW-0812">Transmembrane</keyword>
<feature type="transmembrane region" description="Helical" evidence="1">
    <location>
        <begin position="83"/>
        <end position="105"/>
    </location>
</feature>
<dbReference type="AlphaFoldDB" id="A0A5C6C6P0"/>
<keyword evidence="1" id="KW-0472">Membrane</keyword>
<accession>A0A5C6C6P0</accession>
<keyword evidence="3" id="KW-1185">Reference proteome</keyword>